<accession>A0ABN2R8Y4</accession>
<evidence type="ECO:0000313" key="2">
    <source>
        <dbReference type="Proteomes" id="UP001501116"/>
    </source>
</evidence>
<sequence length="59" mass="6499">MKSLLELARVRLAVTGRRRALVPVRFPGRVSAAFRAGDNLAADGARGEVTYAEFLRRRG</sequence>
<comment type="caution">
    <text evidence="1">The sequence shown here is derived from an EMBL/GenBank/DDBJ whole genome shotgun (WGS) entry which is preliminary data.</text>
</comment>
<reference evidence="1 2" key="1">
    <citation type="journal article" date="2019" name="Int. J. Syst. Evol. Microbiol.">
        <title>The Global Catalogue of Microorganisms (GCM) 10K type strain sequencing project: providing services to taxonomists for standard genome sequencing and annotation.</title>
        <authorList>
            <consortium name="The Broad Institute Genomics Platform"/>
            <consortium name="The Broad Institute Genome Sequencing Center for Infectious Disease"/>
            <person name="Wu L."/>
            <person name="Ma J."/>
        </authorList>
    </citation>
    <scope>NUCLEOTIDE SEQUENCE [LARGE SCALE GENOMIC DNA]</scope>
    <source>
        <strain evidence="1 2">JCM 14545</strain>
    </source>
</reference>
<name>A0ABN2R8Y4_9PSEU</name>
<organism evidence="1 2">
    <name type="scientific">Amycolatopsis minnesotensis</name>
    <dbReference type="NCBI Taxonomy" id="337894"/>
    <lineage>
        <taxon>Bacteria</taxon>
        <taxon>Bacillati</taxon>
        <taxon>Actinomycetota</taxon>
        <taxon>Actinomycetes</taxon>
        <taxon>Pseudonocardiales</taxon>
        <taxon>Pseudonocardiaceae</taxon>
        <taxon>Amycolatopsis</taxon>
    </lineage>
</organism>
<protein>
    <submittedName>
        <fullName evidence="1">Uncharacterized protein</fullName>
    </submittedName>
</protein>
<dbReference type="RefSeq" id="WP_344421195.1">
    <property type="nucleotide sequence ID" value="NZ_BAAANN010000016.1"/>
</dbReference>
<evidence type="ECO:0000313" key="1">
    <source>
        <dbReference type="EMBL" id="GAA1965529.1"/>
    </source>
</evidence>
<dbReference type="EMBL" id="BAAANN010000016">
    <property type="protein sequence ID" value="GAA1965529.1"/>
    <property type="molecule type" value="Genomic_DNA"/>
</dbReference>
<gene>
    <name evidence="1" type="ORF">GCM10009754_42080</name>
</gene>
<dbReference type="Proteomes" id="UP001501116">
    <property type="component" value="Unassembled WGS sequence"/>
</dbReference>
<keyword evidence="2" id="KW-1185">Reference proteome</keyword>
<proteinExistence type="predicted"/>